<comment type="similarity">
    <text evidence="2 9">Belongs to the snRNP Sm proteins family.</text>
</comment>
<keyword evidence="3 9" id="KW-0507">mRNA processing</keyword>
<dbReference type="AlphaFoldDB" id="A0A1B1E4H9"/>
<evidence type="ECO:0000256" key="3">
    <source>
        <dbReference type="ARBA" id="ARBA00022664"/>
    </source>
</evidence>
<dbReference type="GO" id="GO:0005681">
    <property type="term" value="C:spliceosomal complex"/>
    <property type="evidence" value="ECO:0007669"/>
    <property type="project" value="UniProtKB-KW"/>
</dbReference>
<keyword evidence="6 9" id="KW-0508">mRNA splicing</keyword>
<sequence length="126" mass="14350">MYIFKRNSPFICSFVHSSLLRSLTRMATVSGSETFLPLALMDKCIGSKIWVMLKGDKEIVGKLVGFDEYVNMVLEDVTEYTYINNVKKVNKIKKLLLNGLNITIMVPGGVPVNYYDYEEKLEENIA</sequence>
<dbReference type="SUPFAM" id="SSF50182">
    <property type="entry name" value="Sm-like ribonucleoproteins"/>
    <property type="match status" value="1"/>
</dbReference>
<dbReference type="Proteomes" id="UP000092716">
    <property type="component" value="Chromosome 12"/>
</dbReference>
<evidence type="ECO:0000256" key="9">
    <source>
        <dbReference type="RuleBase" id="RU365055"/>
    </source>
</evidence>
<evidence type="ECO:0000256" key="8">
    <source>
        <dbReference type="ARBA" id="ARBA00023274"/>
    </source>
</evidence>
<dbReference type="PANTHER" id="PTHR20971">
    <property type="entry name" value="U6 SNRNA-ASSOCIATED PROTEIN"/>
    <property type="match status" value="1"/>
</dbReference>
<dbReference type="PANTHER" id="PTHR20971:SF0">
    <property type="entry name" value="U6 SNRNA-ASSOCIATED SM-LIKE PROTEIN LSM5"/>
    <property type="match status" value="1"/>
</dbReference>
<dbReference type="GO" id="GO:0046540">
    <property type="term" value="C:U4/U6 x U5 tri-snRNP complex"/>
    <property type="evidence" value="ECO:0007669"/>
    <property type="project" value="TreeGrafter"/>
</dbReference>
<evidence type="ECO:0000259" key="10">
    <source>
        <dbReference type="PROSITE" id="PS52002"/>
    </source>
</evidence>
<comment type="subcellular location">
    <subcellularLocation>
        <location evidence="1 9">Nucleus</location>
    </subcellularLocation>
</comment>
<comment type="subunit">
    <text evidence="9">LSm subunits form a heteromer with a doughnut shape.</text>
</comment>
<evidence type="ECO:0000256" key="6">
    <source>
        <dbReference type="ARBA" id="ARBA00023187"/>
    </source>
</evidence>
<dbReference type="FunFam" id="2.30.30.100:FF:000041">
    <property type="entry name" value="U6 snRNA-associated Sm-like protein LSm5"/>
    <property type="match status" value="1"/>
</dbReference>
<dbReference type="GO" id="GO:0005688">
    <property type="term" value="C:U6 snRNP"/>
    <property type="evidence" value="ECO:0007669"/>
    <property type="project" value="TreeGrafter"/>
</dbReference>
<dbReference type="GO" id="GO:1990726">
    <property type="term" value="C:Lsm1-7-Pat1 complex"/>
    <property type="evidence" value="ECO:0007669"/>
    <property type="project" value="TreeGrafter"/>
</dbReference>
<dbReference type="OrthoDB" id="429711at2759"/>
<keyword evidence="4 9" id="KW-0747">Spliceosome</keyword>
<name>A0A1B1E4H9_9APIC</name>
<keyword evidence="5 9" id="KW-0694">RNA-binding</keyword>
<keyword evidence="7 9" id="KW-0539">Nucleus</keyword>
<dbReference type="Gene3D" id="2.30.30.100">
    <property type="match status" value="1"/>
</dbReference>
<organism evidence="11 12">
    <name type="scientific">Plasmodium coatneyi</name>
    <dbReference type="NCBI Taxonomy" id="208452"/>
    <lineage>
        <taxon>Eukaryota</taxon>
        <taxon>Sar</taxon>
        <taxon>Alveolata</taxon>
        <taxon>Apicomplexa</taxon>
        <taxon>Aconoidasida</taxon>
        <taxon>Haemosporida</taxon>
        <taxon>Plasmodiidae</taxon>
        <taxon>Plasmodium</taxon>
    </lineage>
</organism>
<proteinExistence type="inferred from homology"/>
<dbReference type="GO" id="GO:0003723">
    <property type="term" value="F:RNA binding"/>
    <property type="evidence" value="ECO:0007669"/>
    <property type="project" value="UniProtKB-KW"/>
</dbReference>
<keyword evidence="12" id="KW-1185">Reference proteome</keyword>
<dbReference type="CDD" id="cd01732">
    <property type="entry name" value="LSm5"/>
    <property type="match status" value="1"/>
</dbReference>
<reference evidence="12" key="1">
    <citation type="submission" date="2016-06" db="EMBL/GenBank/DDBJ databases">
        <title>First high quality genome sequence of Plasmodium coatneyi using continuous long reads from single molecule, real-time sequencing.</title>
        <authorList>
            <person name="Chien J.-T."/>
            <person name="Pakala S.B."/>
            <person name="Geraldo J.A."/>
            <person name="Lapp S.A."/>
            <person name="Barnwell J.W."/>
            <person name="Kissinger J.C."/>
            <person name="Galinski M.R."/>
            <person name="Humphrey J.C."/>
        </authorList>
    </citation>
    <scope>NUCLEOTIDE SEQUENCE [LARGE SCALE GENOMIC DNA]</scope>
    <source>
        <strain evidence="12">Hackeri</strain>
    </source>
</reference>
<evidence type="ECO:0000256" key="1">
    <source>
        <dbReference type="ARBA" id="ARBA00004123"/>
    </source>
</evidence>
<dbReference type="EMBL" id="CP016250">
    <property type="protein sequence ID" value="ANQ09905.1"/>
    <property type="molecule type" value="Genomic_DNA"/>
</dbReference>
<dbReference type="InterPro" id="IPR047575">
    <property type="entry name" value="Sm"/>
</dbReference>
<comment type="function">
    <text evidence="9">Plays a role in U6 snRNP assembly and function. Binds to the 3' end of U6 snRNA.</text>
</comment>
<evidence type="ECO:0000313" key="12">
    <source>
        <dbReference type="Proteomes" id="UP000092716"/>
    </source>
</evidence>
<dbReference type="VEuPathDB" id="PlasmoDB:PCOAH_00046850"/>
<protein>
    <recommendedName>
        <fullName evidence="9">U6 snRNA-associated Sm-like protein LSm5</fullName>
    </recommendedName>
</protein>
<dbReference type="PROSITE" id="PS52002">
    <property type="entry name" value="SM"/>
    <property type="match status" value="1"/>
</dbReference>
<evidence type="ECO:0000256" key="7">
    <source>
        <dbReference type="ARBA" id="ARBA00023242"/>
    </source>
</evidence>
<dbReference type="GeneID" id="30911416"/>
<evidence type="ECO:0000313" key="11">
    <source>
        <dbReference type="EMBL" id="ANQ09905.1"/>
    </source>
</evidence>
<keyword evidence="8 9" id="KW-0687">Ribonucleoprotein</keyword>
<dbReference type="Pfam" id="PF01423">
    <property type="entry name" value="LSM"/>
    <property type="match status" value="1"/>
</dbReference>
<dbReference type="GO" id="GO:0000398">
    <property type="term" value="P:mRNA splicing, via spliceosome"/>
    <property type="evidence" value="ECO:0007669"/>
    <property type="project" value="TreeGrafter"/>
</dbReference>
<evidence type="ECO:0000256" key="4">
    <source>
        <dbReference type="ARBA" id="ARBA00022728"/>
    </source>
</evidence>
<evidence type="ECO:0000256" key="2">
    <source>
        <dbReference type="ARBA" id="ARBA00006850"/>
    </source>
</evidence>
<dbReference type="InterPro" id="IPR033871">
    <property type="entry name" value="LSm5"/>
</dbReference>
<feature type="domain" description="Sm" evidence="10">
    <location>
        <begin position="36"/>
        <end position="111"/>
    </location>
</feature>
<accession>A0A1B1E4H9</accession>
<gene>
    <name evidence="9" type="primary">LSM5</name>
    <name evidence="11" type="ORF">PCOAH_00046850</name>
</gene>
<dbReference type="RefSeq" id="XP_019916600.1">
    <property type="nucleotide sequence ID" value="XM_020061469.1"/>
</dbReference>
<dbReference type="InterPro" id="IPR010920">
    <property type="entry name" value="LSM_dom_sf"/>
</dbReference>
<dbReference type="SMART" id="SM00651">
    <property type="entry name" value="Sm"/>
    <property type="match status" value="1"/>
</dbReference>
<evidence type="ECO:0000256" key="5">
    <source>
        <dbReference type="ARBA" id="ARBA00022884"/>
    </source>
</evidence>
<dbReference type="KEGG" id="pcot:PCOAH_00046850"/>
<dbReference type="InterPro" id="IPR001163">
    <property type="entry name" value="Sm_dom_euk/arc"/>
</dbReference>